<gene>
    <name evidence="3" type="ORF">SAMN06265377_3611</name>
</gene>
<sequence length="108" mass="13005">MKIVGLKLVYLGALKIENFKCSYCENNKAQNIVEFGNCFHIFWIPMFPLGRKTFMECDHCKRTIMKSEFDHELKKSYYENESKLRRPLWHWSGLVFVILIVIYFIFLN</sequence>
<accession>A0A285N186</accession>
<feature type="domain" description="Zinc-ribbon 15" evidence="2">
    <location>
        <begin position="20"/>
        <end position="68"/>
    </location>
</feature>
<dbReference type="Proteomes" id="UP000219048">
    <property type="component" value="Unassembled WGS sequence"/>
</dbReference>
<evidence type="ECO:0000313" key="3">
    <source>
        <dbReference type="EMBL" id="SNZ01766.1"/>
    </source>
</evidence>
<name>A0A285N186_9FLAO</name>
<dbReference type="Pfam" id="PF17032">
    <property type="entry name" value="Zn_ribbon_15"/>
    <property type="match status" value="1"/>
</dbReference>
<dbReference type="InterPro" id="IPR031493">
    <property type="entry name" value="Zinc_ribbon_15"/>
</dbReference>
<proteinExistence type="predicted"/>
<feature type="transmembrane region" description="Helical" evidence="1">
    <location>
        <begin position="88"/>
        <end position="106"/>
    </location>
</feature>
<dbReference type="EMBL" id="OBEH01000007">
    <property type="protein sequence ID" value="SNZ01766.1"/>
    <property type="molecule type" value="Genomic_DNA"/>
</dbReference>
<organism evidence="3 4">
    <name type="scientific">Flagellimonas pacifica</name>
    <dbReference type="NCBI Taxonomy" id="1247520"/>
    <lineage>
        <taxon>Bacteria</taxon>
        <taxon>Pseudomonadati</taxon>
        <taxon>Bacteroidota</taxon>
        <taxon>Flavobacteriia</taxon>
        <taxon>Flavobacteriales</taxon>
        <taxon>Flavobacteriaceae</taxon>
        <taxon>Flagellimonas</taxon>
    </lineage>
</organism>
<protein>
    <submittedName>
        <fullName evidence="3">Zinc-ribbon family protein</fullName>
    </submittedName>
</protein>
<evidence type="ECO:0000313" key="4">
    <source>
        <dbReference type="Proteomes" id="UP000219048"/>
    </source>
</evidence>
<dbReference type="RefSeq" id="WP_097047205.1">
    <property type="nucleotide sequence ID" value="NZ_OBEH01000007.1"/>
</dbReference>
<keyword evidence="4" id="KW-1185">Reference proteome</keyword>
<dbReference type="AlphaFoldDB" id="A0A285N186"/>
<keyword evidence="1" id="KW-1133">Transmembrane helix</keyword>
<keyword evidence="1" id="KW-0812">Transmembrane</keyword>
<evidence type="ECO:0000256" key="1">
    <source>
        <dbReference type="SAM" id="Phobius"/>
    </source>
</evidence>
<evidence type="ECO:0000259" key="2">
    <source>
        <dbReference type="Pfam" id="PF17032"/>
    </source>
</evidence>
<dbReference type="OrthoDB" id="766141at2"/>
<keyword evidence="1" id="KW-0472">Membrane</keyword>
<reference evidence="4" key="1">
    <citation type="submission" date="2017-09" db="EMBL/GenBank/DDBJ databases">
        <authorList>
            <person name="Varghese N."/>
            <person name="Submissions S."/>
        </authorList>
    </citation>
    <scope>NUCLEOTIDE SEQUENCE [LARGE SCALE GENOMIC DNA]</scope>
    <source>
        <strain evidence="4">DSM 25885</strain>
    </source>
</reference>